<gene>
    <name evidence="1" type="ORF">Q8A64_03360</name>
</gene>
<proteinExistence type="predicted"/>
<reference evidence="1 2" key="1">
    <citation type="submission" date="2023-08" db="EMBL/GenBank/DDBJ databases">
        <title>Oxalobacteraceae gen .nov., isolated from river sludge outside the plant.</title>
        <authorList>
            <person name="Zhao S.Y."/>
        </authorList>
    </citation>
    <scope>NUCLEOTIDE SEQUENCE [LARGE SCALE GENOMIC DNA]</scope>
    <source>
        <strain evidence="1 2">R-40</strain>
    </source>
</reference>
<dbReference type="RefSeq" id="WP_338435342.1">
    <property type="nucleotide sequence ID" value="NZ_JAUYVH010000001.1"/>
</dbReference>
<comment type="caution">
    <text evidence="1">The sequence shown here is derived from an EMBL/GenBank/DDBJ whole genome shotgun (WGS) entry which is preliminary data.</text>
</comment>
<accession>A0ABU1BKC4</accession>
<dbReference type="Proteomes" id="UP001225596">
    <property type="component" value="Unassembled WGS sequence"/>
</dbReference>
<evidence type="ECO:0000313" key="1">
    <source>
        <dbReference type="EMBL" id="MDQ9169445.1"/>
    </source>
</evidence>
<organism evidence="1 2">
    <name type="scientific">Keguizhuia sedimenti</name>
    <dbReference type="NCBI Taxonomy" id="3064264"/>
    <lineage>
        <taxon>Bacteria</taxon>
        <taxon>Pseudomonadati</taxon>
        <taxon>Pseudomonadota</taxon>
        <taxon>Betaproteobacteria</taxon>
        <taxon>Burkholderiales</taxon>
        <taxon>Oxalobacteraceae</taxon>
        <taxon>Keguizhuia</taxon>
    </lineage>
</organism>
<sequence>MPRVLPASLSLVPIHALGSKPFSLYALSLSLVNGLTVTVEDCRACSEPAFDPNI</sequence>
<dbReference type="EMBL" id="JAUYVH010000001">
    <property type="protein sequence ID" value="MDQ9169445.1"/>
    <property type="molecule type" value="Genomic_DNA"/>
</dbReference>
<keyword evidence="2" id="KW-1185">Reference proteome</keyword>
<protein>
    <submittedName>
        <fullName evidence="1">Uncharacterized protein</fullName>
    </submittedName>
</protein>
<name>A0ABU1BKC4_9BURK</name>
<evidence type="ECO:0000313" key="2">
    <source>
        <dbReference type="Proteomes" id="UP001225596"/>
    </source>
</evidence>